<accession>A0A9D3XCJ2</accession>
<protein>
    <submittedName>
        <fullName evidence="1">Uncharacterized protein</fullName>
    </submittedName>
</protein>
<dbReference type="AlphaFoldDB" id="A0A9D3XCJ2"/>
<comment type="caution">
    <text evidence="1">The sequence shown here is derived from an EMBL/GenBank/DDBJ whole genome shotgun (WGS) entry which is preliminary data.</text>
</comment>
<dbReference type="Proteomes" id="UP000827986">
    <property type="component" value="Unassembled WGS sequence"/>
</dbReference>
<organism evidence="1 2">
    <name type="scientific">Mauremys mutica</name>
    <name type="common">yellowpond turtle</name>
    <dbReference type="NCBI Taxonomy" id="74926"/>
    <lineage>
        <taxon>Eukaryota</taxon>
        <taxon>Metazoa</taxon>
        <taxon>Chordata</taxon>
        <taxon>Craniata</taxon>
        <taxon>Vertebrata</taxon>
        <taxon>Euteleostomi</taxon>
        <taxon>Archelosauria</taxon>
        <taxon>Testudinata</taxon>
        <taxon>Testudines</taxon>
        <taxon>Cryptodira</taxon>
        <taxon>Durocryptodira</taxon>
        <taxon>Testudinoidea</taxon>
        <taxon>Geoemydidae</taxon>
        <taxon>Geoemydinae</taxon>
        <taxon>Mauremys</taxon>
    </lineage>
</organism>
<proteinExistence type="predicted"/>
<name>A0A9D3XCJ2_9SAUR</name>
<sequence>MLNIMSLLSLSRCTAPLRGNLISIGVTWLVHTPAEGQLLFHFNNGKAQMLTTCSSTCFWTKQVSKQLIQNNHCLVQHFYGLIPYRASVQRKQERLTEVAFLFKADSPESHVTQYSSWGRFSVLGSSHQTSGN</sequence>
<evidence type="ECO:0000313" key="1">
    <source>
        <dbReference type="EMBL" id="KAH1179139.1"/>
    </source>
</evidence>
<dbReference type="EMBL" id="JAHDVG010000472">
    <property type="protein sequence ID" value="KAH1179139.1"/>
    <property type="molecule type" value="Genomic_DNA"/>
</dbReference>
<evidence type="ECO:0000313" key="2">
    <source>
        <dbReference type="Proteomes" id="UP000827986"/>
    </source>
</evidence>
<gene>
    <name evidence="1" type="ORF">KIL84_021722</name>
</gene>
<reference evidence="1" key="1">
    <citation type="submission" date="2021-09" db="EMBL/GenBank/DDBJ databases">
        <title>The genome of Mauremys mutica provides insights into the evolution of semi-aquatic lifestyle.</title>
        <authorList>
            <person name="Gong S."/>
            <person name="Gao Y."/>
        </authorList>
    </citation>
    <scope>NUCLEOTIDE SEQUENCE</scope>
    <source>
        <strain evidence="1">MM-2020</strain>
        <tissue evidence="1">Muscle</tissue>
    </source>
</reference>
<keyword evidence="2" id="KW-1185">Reference proteome</keyword>